<dbReference type="PANTHER" id="PTHR11360">
    <property type="entry name" value="MONOCARBOXYLATE TRANSPORTER"/>
    <property type="match status" value="1"/>
</dbReference>
<dbReference type="STRING" id="1817864.A2Z21_09865"/>
<feature type="transmembrane region" description="Helical" evidence="4">
    <location>
        <begin position="86"/>
        <end position="110"/>
    </location>
</feature>
<keyword evidence="3 4" id="KW-0472">Membrane</keyword>
<feature type="transmembrane region" description="Helical" evidence="4">
    <location>
        <begin position="155"/>
        <end position="173"/>
    </location>
</feature>
<dbReference type="InterPro" id="IPR011701">
    <property type="entry name" value="MFS"/>
</dbReference>
<dbReference type="InterPro" id="IPR050327">
    <property type="entry name" value="Proton-linked_MCT"/>
</dbReference>
<keyword evidence="1 4" id="KW-0812">Transmembrane</keyword>
<dbReference type="PROSITE" id="PS50850">
    <property type="entry name" value="MFS"/>
    <property type="match status" value="1"/>
</dbReference>
<gene>
    <name evidence="6" type="ORF">A2Z21_09865</name>
</gene>
<proteinExistence type="predicted"/>
<feature type="domain" description="Major facilitator superfamily (MFS) profile" evidence="5">
    <location>
        <begin position="1"/>
        <end position="181"/>
    </location>
</feature>
<dbReference type="EMBL" id="MFGX01000018">
    <property type="protein sequence ID" value="OGF57140.1"/>
    <property type="molecule type" value="Genomic_DNA"/>
</dbReference>
<name>A0A1F5V159_FRAXR</name>
<evidence type="ECO:0000313" key="6">
    <source>
        <dbReference type="EMBL" id="OGF57140.1"/>
    </source>
</evidence>
<dbReference type="InterPro" id="IPR036259">
    <property type="entry name" value="MFS_trans_sf"/>
</dbReference>
<dbReference type="Pfam" id="PF07690">
    <property type="entry name" value="MFS_1"/>
    <property type="match status" value="1"/>
</dbReference>
<dbReference type="AlphaFoldDB" id="A0A1F5V159"/>
<comment type="caution">
    <text evidence="6">The sequence shown here is derived from an EMBL/GenBank/DDBJ whole genome shotgun (WGS) entry which is preliminary data.</text>
</comment>
<accession>A0A1F5V159</accession>
<feature type="transmembrane region" description="Helical" evidence="4">
    <location>
        <begin position="122"/>
        <end position="143"/>
    </location>
</feature>
<dbReference type="PANTHER" id="PTHR11360:SF304">
    <property type="entry name" value="MFS DOMAIN-CONTAINING PROTEIN"/>
    <property type="match status" value="1"/>
</dbReference>
<organism evidence="6 7">
    <name type="scientific">Fraserbacteria sp. (strain RBG_16_55_9)</name>
    <dbReference type="NCBI Taxonomy" id="1817864"/>
    <lineage>
        <taxon>Bacteria</taxon>
        <taxon>Candidatus Fraseribacteriota</taxon>
    </lineage>
</organism>
<evidence type="ECO:0000256" key="4">
    <source>
        <dbReference type="SAM" id="Phobius"/>
    </source>
</evidence>
<protein>
    <recommendedName>
        <fullName evidence="5">Major facilitator superfamily (MFS) profile domain-containing protein</fullName>
    </recommendedName>
</protein>
<dbReference type="GO" id="GO:0022857">
    <property type="term" value="F:transmembrane transporter activity"/>
    <property type="evidence" value="ECO:0007669"/>
    <property type="project" value="InterPro"/>
</dbReference>
<evidence type="ECO:0000256" key="3">
    <source>
        <dbReference type="ARBA" id="ARBA00023136"/>
    </source>
</evidence>
<keyword evidence="2 4" id="KW-1133">Transmembrane helix</keyword>
<feature type="transmembrane region" description="Helical" evidence="4">
    <location>
        <begin position="60"/>
        <end position="80"/>
    </location>
</feature>
<evidence type="ECO:0000313" key="7">
    <source>
        <dbReference type="Proteomes" id="UP000179157"/>
    </source>
</evidence>
<evidence type="ECO:0000259" key="5">
    <source>
        <dbReference type="PROSITE" id="PS50850"/>
    </source>
</evidence>
<dbReference type="InterPro" id="IPR020846">
    <property type="entry name" value="MFS_dom"/>
</dbReference>
<evidence type="ECO:0000256" key="2">
    <source>
        <dbReference type="ARBA" id="ARBA00022989"/>
    </source>
</evidence>
<sequence>MWVMYVISAGVGLIVISQASPIGQELAQLDPIVAGGAVTILALFNGLGRPGFGWISDVIGRRWAMVLLFLLHMGALLFVLPNATNFAVYVLGVSMVGFAYGGCFSLMPAFTADSFGTKNLGVNYGWLFSAYGVAGALLTLFAIQTREVTGAWTTAFYFMAAACAVGLLLTLVIRSPVAKRP</sequence>
<reference evidence="6 7" key="1">
    <citation type="journal article" date="2016" name="Nat. Commun.">
        <title>Thousands of microbial genomes shed light on interconnected biogeochemical processes in an aquifer system.</title>
        <authorList>
            <person name="Anantharaman K."/>
            <person name="Brown C.T."/>
            <person name="Hug L.A."/>
            <person name="Sharon I."/>
            <person name="Castelle C.J."/>
            <person name="Probst A.J."/>
            <person name="Thomas B.C."/>
            <person name="Singh A."/>
            <person name="Wilkins M.J."/>
            <person name="Karaoz U."/>
            <person name="Brodie E.L."/>
            <person name="Williams K.H."/>
            <person name="Hubbard S.S."/>
            <person name="Banfield J.F."/>
        </authorList>
    </citation>
    <scope>NUCLEOTIDE SEQUENCE [LARGE SCALE GENOMIC DNA]</scope>
    <source>
        <strain evidence="7">RBG_16_55_9</strain>
    </source>
</reference>
<dbReference type="SUPFAM" id="SSF103473">
    <property type="entry name" value="MFS general substrate transporter"/>
    <property type="match status" value="1"/>
</dbReference>
<dbReference type="Gene3D" id="1.20.1250.20">
    <property type="entry name" value="MFS general substrate transporter like domains"/>
    <property type="match status" value="1"/>
</dbReference>
<dbReference type="Proteomes" id="UP000179157">
    <property type="component" value="Unassembled WGS sequence"/>
</dbReference>
<evidence type="ECO:0000256" key="1">
    <source>
        <dbReference type="ARBA" id="ARBA00022692"/>
    </source>
</evidence>